<dbReference type="InterPro" id="IPR006139">
    <property type="entry name" value="D-isomer_2_OHA_DH_cat_dom"/>
</dbReference>
<dbReference type="Pfam" id="PF00389">
    <property type="entry name" value="2-Hacid_dh"/>
    <property type="match status" value="1"/>
</dbReference>
<evidence type="ECO:0000256" key="2">
    <source>
        <dbReference type="ARBA" id="ARBA00023027"/>
    </source>
</evidence>
<dbReference type="RefSeq" id="WP_310275908.1">
    <property type="nucleotide sequence ID" value="NZ_JAVDXW010000001.1"/>
</dbReference>
<keyword evidence="1" id="KW-0560">Oxidoreductase</keyword>
<dbReference type="GO" id="GO:0005829">
    <property type="term" value="C:cytosol"/>
    <property type="evidence" value="ECO:0007669"/>
    <property type="project" value="TreeGrafter"/>
</dbReference>
<dbReference type="GO" id="GO:0016618">
    <property type="term" value="F:hydroxypyruvate reductase [NAD(P)H] activity"/>
    <property type="evidence" value="ECO:0007669"/>
    <property type="project" value="TreeGrafter"/>
</dbReference>
<name>A0AAE3ZGB8_9ACTN</name>
<dbReference type="AlphaFoldDB" id="A0AAE3ZGB8"/>
<dbReference type="GO" id="GO:0051287">
    <property type="term" value="F:NAD binding"/>
    <property type="evidence" value="ECO:0007669"/>
    <property type="project" value="InterPro"/>
</dbReference>
<proteinExistence type="predicted"/>
<dbReference type="Gene3D" id="3.40.50.720">
    <property type="entry name" value="NAD(P)-binding Rossmann-like Domain"/>
    <property type="match status" value="2"/>
</dbReference>
<reference evidence="4" key="1">
    <citation type="submission" date="2023-07" db="EMBL/GenBank/DDBJ databases">
        <title>Sequencing the genomes of 1000 actinobacteria strains.</title>
        <authorList>
            <person name="Klenk H.-P."/>
        </authorList>
    </citation>
    <scope>NUCLEOTIDE SEQUENCE</scope>
    <source>
        <strain evidence="4">DSM 45977</strain>
    </source>
</reference>
<evidence type="ECO:0000313" key="5">
    <source>
        <dbReference type="Proteomes" id="UP001180845"/>
    </source>
</evidence>
<sequence length="171" mass="18127">MTTAAPSGRPKALLLTELRVTDTEVAGLLPDDVTSRATTAGEVSPELLKDVVVVVLRSGPEVRARELSLLPALRSVVRPGSGIDDIDLKALDERQIDLYRDQDTSSAAVAEMATLALTSLCRSMVVGHNLVMRGVWAKDKLMGEPVDELAVCVRGAGPVGRSVSRALRTVG</sequence>
<dbReference type="PANTHER" id="PTHR10996:SF178">
    <property type="entry name" value="2-HYDROXYACID DEHYDROGENASE YGL185C-RELATED"/>
    <property type="match status" value="1"/>
</dbReference>
<feature type="domain" description="D-isomer specific 2-hydroxyacid dehydrogenase catalytic" evidence="3">
    <location>
        <begin position="32"/>
        <end position="114"/>
    </location>
</feature>
<organism evidence="4 5">
    <name type="scientific">Haloactinomyces albus</name>
    <dbReference type="NCBI Taxonomy" id="1352928"/>
    <lineage>
        <taxon>Bacteria</taxon>
        <taxon>Bacillati</taxon>
        <taxon>Actinomycetota</taxon>
        <taxon>Actinomycetes</taxon>
        <taxon>Actinopolysporales</taxon>
        <taxon>Actinopolysporaceae</taxon>
        <taxon>Haloactinomyces</taxon>
    </lineage>
</organism>
<evidence type="ECO:0000256" key="1">
    <source>
        <dbReference type="ARBA" id="ARBA00023002"/>
    </source>
</evidence>
<comment type="caution">
    <text evidence="4">The sequence shown here is derived from an EMBL/GenBank/DDBJ whole genome shotgun (WGS) entry which is preliminary data.</text>
</comment>
<dbReference type="GO" id="GO:0030267">
    <property type="term" value="F:glyoxylate reductase (NADPH) activity"/>
    <property type="evidence" value="ECO:0007669"/>
    <property type="project" value="TreeGrafter"/>
</dbReference>
<evidence type="ECO:0000259" key="3">
    <source>
        <dbReference type="Pfam" id="PF00389"/>
    </source>
</evidence>
<protein>
    <submittedName>
        <fullName evidence="4">Phosphoglycerate dehydrogenase-like enzyme</fullName>
    </submittedName>
</protein>
<evidence type="ECO:0000313" key="4">
    <source>
        <dbReference type="EMBL" id="MDR7303525.1"/>
    </source>
</evidence>
<dbReference type="InterPro" id="IPR050223">
    <property type="entry name" value="D-isomer_2-hydroxyacid_DH"/>
</dbReference>
<keyword evidence="2" id="KW-0520">NAD</keyword>
<gene>
    <name evidence="4" type="ORF">JOF55_003706</name>
</gene>
<dbReference type="EMBL" id="JAVDXW010000001">
    <property type="protein sequence ID" value="MDR7303525.1"/>
    <property type="molecule type" value="Genomic_DNA"/>
</dbReference>
<accession>A0AAE3ZGB8</accession>
<dbReference type="PANTHER" id="PTHR10996">
    <property type="entry name" value="2-HYDROXYACID DEHYDROGENASE-RELATED"/>
    <property type="match status" value="1"/>
</dbReference>
<dbReference type="SUPFAM" id="SSF52283">
    <property type="entry name" value="Formate/glycerate dehydrogenase catalytic domain-like"/>
    <property type="match status" value="1"/>
</dbReference>
<keyword evidence="5" id="KW-1185">Reference proteome</keyword>
<dbReference type="Proteomes" id="UP001180845">
    <property type="component" value="Unassembled WGS sequence"/>
</dbReference>